<dbReference type="Pfam" id="PF10517">
    <property type="entry name" value="DM13"/>
    <property type="match status" value="1"/>
</dbReference>
<dbReference type="InterPro" id="IPR019545">
    <property type="entry name" value="DM13_domain"/>
</dbReference>
<gene>
    <name evidence="2" type="ORF">HPC62_02960</name>
</gene>
<proteinExistence type="predicted"/>
<organism evidence="2 3">
    <name type="scientific">Thermoleptolyngbya sichuanensis A183</name>
    <dbReference type="NCBI Taxonomy" id="2737172"/>
    <lineage>
        <taxon>Bacteria</taxon>
        <taxon>Bacillati</taxon>
        <taxon>Cyanobacteriota</taxon>
        <taxon>Cyanophyceae</taxon>
        <taxon>Oculatellales</taxon>
        <taxon>Oculatellaceae</taxon>
        <taxon>Thermoleptolyngbya</taxon>
        <taxon>Thermoleptolyngbya sichuanensis</taxon>
    </lineage>
</organism>
<evidence type="ECO:0000313" key="2">
    <source>
        <dbReference type="EMBL" id="QKD81269.1"/>
    </source>
</evidence>
<sequence length="163" mass="16814">MLTGIGCAAQVAVEPPAEPSVAATSEVVAASPQSSPAASPGAIAASPSIVKSGTFVSGEHPTQGAAQIVTENGQRFLELGNDFRTNSGPDLTVILHRSGNVIGSTTPPAHAIREGDYVVLAELQRTQGAQRYAIPNSVNLDEFNSAAVWCRRFNATFGAAELL</sequence>
<name>A0A6M8B2I3_9CYAN</name>
<feature type="domain" description="DM13" evidence="1">
    <location>
        <begin position="53"/>
        <end position="163"/>
    </location>
</feature>
<dbReference type="Proteomes" id="UP000505210">
    <property type="component" value="Chromosome"/>
</dbReference>
<evidence type="ECO:0000259" key="1">
    <source>
        <dbReference type="PROSITE" id="PS51549"/>
    </source>
</evidence>
<dbReference type="PROSITE" id="PS51549">
    <property type="entry name" value="DM13"/>
    <property type="match status" value="1"/>
</dbReference>
<dbReference type="KEGG" id="theu:HPC62_02960"/>
<dbReference type="RefSeq" id="WP_172353679.1">
    <property type="nucleotide sequence ID" value="NZ_CP053661.1"/>
</dbReference>
<dbReference type="AlphaFoldDB" id="A0A6M8B2I3"/>
<evidence type="ECO:0000313" key="3">
    <source>
        <dbReference type="Proteomes" id="UP000505210"/>
    </source>
</evidence>
<protein>
    <submittedName>
        <fullName evidence="2">DM13 domain-containing protein</fullName>
    </submittedName>
</protein>
<accession>A0A6M8B2I3</accession>
<dbReference type="EMBL" id="CP053661">
    <property type="protein sequence ID" value="QKD81269.1"/>
    <property type="molecule type" value="Genomic_DNA"/>
</dbReference>
<keyword evidence="3" id="KW-1185">Reference proteome</keyword>
<reference evidence="2 3" key="1">
    <citation type="submission" date="2020-05" db="EMBL/GenBank/DDBJ databases">
        <title>Complete genome sequence of of a novel Thermoleptolyngbya strain isolated from hot springs of Ganzi, Sichuan China.</title>
        <authorList>
            <person name="Tang J."/>
            <person name="Daroch M."/>
            <person name="Li L."/>
            <person name="Waleron K."/>
            <person name="Waleron M."/>
            <person name="Waleron M."/>
        </authorList>
    </citation>
    <scope>NUCLEOTIDE SEQUENCE [LARGE SCALE GENOMIC DNA]</scope>
    <source>
        <strain evidence="2 3">PKUAC-SCTA183</strain>
    </source>
</reference>